<proteinExistence type="predicted"/>
<organism evidence="1 2">
    <name type="scientific">Xylaria curta</name>
    <dbReference type="NCBI Taxonomy" id="42375"/>
    <lineage>
        <taxon>Eukaryota</taxon>
        <taxon>Fungi</taxon>
        <taxon>Dikarya</taxon>
        <taxon>Ascomycota</taxon>
        <taxon>Pezizomycotina</taxon>
        <taxon>Sordariomycetes</taxon>
        <taxon>Xylariomycetidae</taxon>
        <taxon>Xylariales</taxon>
        <taxon>Xylariaceae</taxon>
        <taxon>Xylaria</taxon>
    </lineage>
</organism>
<sequence length="324" mass="35693">MIPFKNSTRKGTVIALICLLAAPFGSQASTDNSQQWLRESPANASLLAYRNPHLSLEERVDDLLQRMTLEEKAGQLMHEFFSPGPNGTLSGETVMMIDELQMTHFAFLGNILDPVEAVEFHNRLQQKALDTRLGIPITISSDQRHHLGPGFIGGGALGYFSKWPSYLGFAALRDPELVRKHAEIAREEFLSVGFRLALHPQADLSTEPRWARIAETYGESAELSASLIGPYIEGLRGKEFGPNSMSATTKHFPGGGPVQNGWDSHFVYGMNATYPGNNLDYHLISFKAAIAAGTRQIMPYYSRPINTEYEPVAFGKNSASMASC</sequence>
<comment type="caution">
    <text evidence="1">The sequence shown here is derived from an EMBL/GenBank/DDBJ whole genome shotgun (WGS) entry which is preliminary data.</text>
</comment>
<accession>A0ACC1PDT3</accession>
<evidence type="ECO:0000313" key="1">
    <source>
        <dbReference type="EMBL" id="KAJ2990039.1"/>
    </source>
</evidence>
<gene>
    <name evidence="1" type="ORF">NUW58_g3161</name>
</gene>
<dbReference type="EMBL" id="JAPDGR010000461">
    <property type="protein sequence ID" value="KAJ2990039.1"/>
    <property type="molecule type" value="Genomic_DNA"/>
</dbReference>
<keyword evidence="2" id="KW-1185">Reference proteome</keyword>
<protein>
    <submittedName>
        <fullName evidence="1">Uncharacterized protein</fullName>
    </submittedName>
</protein>
<evidence type="ECO:0000313" key="2">
    <source>
        <dbReference type="Proteomes" id="UP001143856"/>
    </source>
</evidence>
<reference evidence="1" key="1">
    <citation type="submission" date="2022-10" db="EMBL/GenBank/DDBJ databases">
        <title>Genome Sequence of Xylaria curta.</title>
        <authorList>
            <person name="Buettner E."/>
        </authorList>
    </citation>
    <scope>NUCLEOTIDE SEQUENCE</scope>
    <source>
        <strain evidence="1">Babe10</strain>
    </source>
</reference>
<name>A0ACC1PDT3_9PEZI</name>
<dbReference type="Proteomes" id="UP001143856">
    <property type="component" value="Unassembled WGS sequence"/>
</dbReference>